<dbReference type="EMBL" id="VSWC01000053">
    <property type="protein sequence ID" value="KAA1101099.1"/>
    <property type="molecule type" value="Genomic_DNA"/>
</dbReference>
<dbReference type="AlphaFoldDB" id="A0A5B0PMC3"/>
<accession>A0A5B0PMC3</accession>
<feature type="compositionally biased region" description="Polar residues" evidence="1">
    <location>
        <begin position="11"/>
        <end position="21"/>
    </location>
</feature>
<name>A0A5B0PMC3_PUCGR</name>
<evidence type="ECO:0000313" key="2">
    <source>
        <dbReference type="EMBL" id="KAA1101099.1"/>
    </source>
</evidence>
<keyword evidence="3" id="KW-1185">Reference proteome</keyword>
<evidence type="ECO:0000256" key="1">
    <source>
        <dbReference type="SAM" id="MobiDB-lite"/>
    </source>
</evidence>
<proteinExistence type="predicted"/>
<organism evidence="2 3">
    <name type="scientific">Puccinia graminis f. sp. tritici</name>
    <dbReference type="NCBI Taxonomy" id="56615"/>
    <lineage>
        <taxon>Eukaryota</taxon>
        <taxon>Fungi</taxon>
        <taxon>Dikarya</taxon>
        <taxon>Basidiomycota</taxon>
        <taxon>Pucciniomycotina</taxon>
        <taxon>Pucciniomycetes</taxon>
        <taxon>Pucciniales</taxon>
        <taxon>Pucciniaceae</taxon>
        <taxon>Puccinia</taxon>
    </lineage>
</organism>
<protein>
    <submittedName>
        <fullName evidence="2">Uncharacterized protein</fullName>
    </submittedName>
</protein>
<comment type="caution">
    <text evidence="2">The sequence shown here is derived from an EMBL/GenBank/DDBJ whole genome shotgun (WGS) entry which is preliminary data.</text>
</comment>
<dbReference type="Proteomes" id="UP000324748">
    <property type="component" value="Unassembled WGS sequence"/>
</dbReference>
<gene>
    <name evidence="2" type="ORF">PGT21_006998</name>
</gene>
<sequence>MRYSGHFAAGMTSSVGNPSTRDSSESLRIRPIGETDEIGSLIDVRLSNIVLP</sequence>
<evidence type="ECO:0000313" key="3">
    <source>
        <dbReference type="Proteomes" id="UP000324748"/>
    </source>
</evidence>
<feature type="region of interest" description="Disordered" evidence="1">
    <location>
        <begin position="1"/>
        <end position="30"/>
    </location>
</feature>
<reference evidence="2 3" key="1">
    <citation type="submission" date="2019-05" db="EMBL/GenBank/DDBJ databases">
        <title>Emergence of the Ug99 lineage of the wheat stem rust pathogen through somatic hybridization.</title>
        <authorList>
            <person name="Li F."/>
            <person name="Upadhyaya N.M."/>
            <person name="Sperschneider J."/>
            <person name="Matny O."/>
            <person name="Nguyen-Phuc H."/>
            <person name="Mago R."/>
            <person name="Raley C."/>
            <person name="Miller M.E."/>
            <person name="Silverstein K.A.T."/>
            <person name="Henningsen E."/>
            <person name="Hirsch C.D."/>
            <person name="Visser B."/>
            <person name="Pretorius Z.A."/>
            <person name="Steffenson B.J."/>
            <person name="Schwessinger B."/>
            <person name="Dodds P.N."/>
            <person name="Figueroa M."/>
        </authorList>
    </citation>
    <scope>NUCLEOTIDE SEQUENCE [LARGE SCALE GENOMIC DNA]</scope>
    <source>
        <strain evidence="2">21-0</strain>
    </source>
</reference>